<feature type="domain" description="DUF6697" evidence="2">
    <location>
        <begin position="272"/>
        <end position="365"/>
    </location>
</feature>
<proteinExistence type="predicted"/>
<keyword evidence="4" id="KW-1185">Reference proteome</keyword>
<evidence type="ECO:0000256" key="1">
    <source>
        <dbReference type="SAM" id="Coils"/>
    </source>
</evidence>
<gene>
    <name evidence="3" type="ORF">IW261DRAFT_1565477</name>
</gene>
<evidence type="ECO:0000313" key="4">
    <source>
        <dbReference type="Proteomes" id="UP001175227"/>
    </source>
</evidence>
<feature type="coiled-coil region" evidence="1">
    <location>
        <begin position="79"/>
        <end position="113"/>
    </location>
</feature>
<comment type="caution">
    <text evidence="3">The sequence shown here is derived from an EMBL/GenBank/DDBJ whole genome shotgun (WGS) entry which is preliminary data.</text>
</comment>
<organism evidence="3 4">
    <name type="scientific">Armillaria novae-zelandiae</name>
    <dbReference type="NCBI Taxonomy" id="153914"/>
    <lineage>
        <taxon>Eukaryota</taxon>
        <taxon>Fungi</taxon>
        <taxon>Dikarya</taxon>
        <taxon>Basidiomycota</taxon>
        <taxon>Agaricomycotina</taxon>
        <taxon>Agaricomycetes</taxon>
        <taxon>Agaricomycetidae</taxon>
        <taxon>Agaricales</taxon>
        <taxon>Marasmiineae</taxon>
        <taxon>Physalacriaceae</taxon>
        <taxon>Armillaria</taxon>
    </lineage>
</organism>
<evidence type="ECO:0000313" key="3">
    <source>
        <dbReference type="EMBL" id="KAK0478510.1"/>
    </source>
</evidence>
<dbReference type="AlphaFoldDB" id="A0AA39P6J4"/>
<accession>A0AA39P6J4</accession>
<protein>
    <recommendedName>
        <fullName evidence="2">DUF6697 domain-containing protein</fullName>
    </recommendedName>
</protein>
<evidence type="ECO:0000259" key="2">
    <source>
        <dbReference type="Pfam" id="PF20411"/>
    </source>
</evidence>
<dbReference type="Proteomes" id="UP001175227">
    <property type="component" value="Unassembled WGS sequence"/>
</dbReference>
<keyword evidence="1" id="KW-0175">Coiled coil</keyword>
<sequence length="371" mass="41022">MSTVANPDWNSQQGCILEFRCSSSYLKPVEKLRPSGNASILLKQSALNVAVNASIQPVGFPGQLGMQPHEWQTDLTTRLQTSEMGLNKAKEECNKLEESLTAANAEMAFVKKLHLPTVLRNNYAAQAFPHNATAPNMGSNINGHWPLDGRPAPELLATIQAQDAEIKTLQETVNKERSVNTQLEQKLAAVVLHATGNPNRNPGAEKEATLPIDRQSSTRTLRPKKSLLTTLDDATSSNNTTSYVTDIPDDRQKTLRDFDIGLGVDKDTFVGKGEFYTLFVGIKEGPARRFRYLGRYTATHVEPLTVAEWNTLAPSVQSTYSETTKKKTKDTRPTERIKSLYDEGVLAVPCVLLKYVDFDYELSSSLELALP</sequence>
<name>A0AA39P6J4_9AGAR</name>
<reference evidence="3" key="1">
    <citation type="submission" date="2023-06" db="EMBL/GenBank/DDBJ databases">
        <authorList>
            <consortium name="Lawrence Berkeley National Laboratory"/>
            <person name="Ahrendt S."/>
            <person name="Sahu N."/>
            <person name="Indic B."/>
            <person name="Wong-Bajracharya J."/>
            <person name="Merenyi Z."/>
            <person name="Ke H.-M."/>
            <person name="Monk M."/>
            <person name="Kocsube S."/>
            <person name="Drula E."/>
            <person name="Lipzen A."/>
            <person name="Balint B."/>
            <person name="Henrissat B."/>
            <person name="Andreopoulos B."/>
            <person name="Martin F.M."/>
            <person name="Harder C.B."/>
            <person name="Rigling D."/>
            <person name="Ford K.L."/>
            <person name="Foster G.D."/>
            <person name="Pangilinan J."/>
            <person name="Papanicolaou A."/>
            <person name="Barry K."/>
            <person name="LaButti K."/>
            <person name="Viragh M."/>
            <person name="Koriabine M."/>
            <person name="Yan M."/>
            <person name="Riley R."/>
            <person name="Champramary S."/>
            <person name="Plett K.L."/>
            <person name="Tsai I.J."/>
            <person name="Slot J."/>
            <person name="Sipos G."/>
            <person name="Plett J."/>
            <person name="Nagy L.G."/>
            <person name="Grigoriev I.V."/>
        </authorList>
    </citation>
    <scope>NUCLEOTIDE SEQUENCE</scope>
    <source>
        <strain evidence="3">ICMP 16352</strain>
    </source>
</reference>
<dbReference type="InterPro" id="IPR046520">
    <property type="entry name" value="DUF6697"/>
</dbReference>
<dbReference type="EMBL" id="JAUEPR010000014">
    <property type="protein sequence ID" value="KAK0478510.1"/>
    <property type="molecule type" value="Genomic_DNA"/>
</dbReference>
<dbReference type="Pfam" id="PF20411">
    <property type="entry name" value="DUF6697"/>
    <property type="match status" value="1"/>
</dbReference>